<proteinExistence type="predicted"/>
<dbReference type="Pfam" id="PF01841">
    <property type="entry name" value="Transglut_core"/>
    <property type="match status" value="1"/>
</dbReference>
<dbReference type="Proteomes" id="UP000183410">
    <property type="component" value="Unassembled WGS sequence"/>
</dbReference>
<keyword evidence="1" id="KW-1133">Transmembrane helix</keyword>
<feature type="transmembrane region" description="Helical" evidence="1">
    <location>
        <begin position="169"/>
        <end position="185"/>
    </location>
</feature>
<dbReference type="SMART" id="SM00460">
    <property type="entry name" value="TGc"/>
    <property type="match status" value="1"/>
</dbReference>
<dbReference type="EMBL" id="FONN01000001">
    <property type="protein sequence ID" value="SFE21439.1"/>
    <property type="molecule type" value="Genomic_DNA"/>
</dbReference>
<keyword evidence="1" id="KW-0812">Transmembrane</keyword>
<dbReference type="InterPro" id="IPR025403">
    <property type="entry name" value="TgpA-like_C"/>
</dbReference>
<feature type="transmembrane region" description="Helical" evidence="1">
    <location>
        <begin position="20"/>
        <end position="43"/>
    </location>
</feature>
<dbReference type="PANTHER" id="PTHR42736:SF1">
    <property type="entry name" value="PROTEIN-GLUTAMINE GAMMA-GLUTAMYLTRANSFERASE"/>
    <property type="match status" value="1"/>
</dbReference>
<dbReference type="Gene3D" id="3.10.620.30">
    <property type="match status" value="1"/>
</dbReference>
<dbReference type="SUPFAM" id="SSF54001">
    <property type="entry name" value="Cysteine proteinases"/>
    <property type="match status" value="1"/>
</dbReference>
<evidence type="ECO:0000256" key="1">
    <source>
        <dbReference type="SAM" id="Phobius"/>
    </source>
</evidence>
<evidence type="ECO:0000259" key="2">
    <source>
        <dbReference type="SMART" id="SM00460"/>
    </source>
</evidence>
<dbReference type="InterPro" id="IPR038765">
    <property type="entry name" value="Papain-like_cys_pep_sf"/>
</dbReference>
<gene>
    <name evidence="3" type="ORF">SAMN04487969_101685</name>
</gene>
<feature type="domain" description="Transglutaminase-like" evidence="2">
    <location>
        <begin position="501"/>
        <end position="588"/>
    </location>
</feature>
<organism evidence="3 4">
    <name type="scientific">Paenibacillus algorifonticola</name>
    <dbReference type="NCBI Taxonomy" id="684063"/>
    <lineage>
        <taxon>Bacteria</taxon>
        <taxon>Bacillati</taxon>
        <taxon>Bacillota</taxon>
        <taxon>Bacilli</taxon>
        <taxon>Bacillales</taxon>
        <taxon>Paenibacillaceae</taxon>
        <taxon>Paenibacillus</taxon>
    </lineage>
</organism>
<sequence length="750" mass="85143">MKNGMDRLNSLKAYAAFEWYGRISRIIIIFSMINSIAVFENYWWESTFISIYMALLLAGAVDVLLPAMRRRLRVPLQLLLVVVSTWIVVGASPSFSGSEEGWRKIAAILWSLLIQFHPYIWFSLAMLAMYWLFSLWTTSRVRLFGFVGANLLVLTIADSFTPIWLWDNVAWVVLLGLIWLAAGHLHHFQSHHPGSWKELLHYPLQLFMPIAGVLALLMAAGLFMPSISPVLRDPYTIWKESKGEKVNVFLGEKGSDPGGVTLDTSSGYGRDDDQLGGGFNFDYSPVMTVASSHRSYWRGETKSFYTGSGWLELDEGAEPNNVNQLKKEQELSLPYDRKLADTIEVEQTVTMIRKDHYPVLFAAAPINRIHWINDPEANLSYRLTWAPDDQELRFPLQGRGRQPYPESYSVVSTVPVLDEAKLRSTNARLDSSNEQDHYTQLPDDLPDEIMLLAEDLTKNATNDYDRAKMLESYLRLNFVYTNEPDLGKLTGESDDFVAQFLFEIQEGYCDYFSTAMAVLARSIDLPTRWVKGFAPGALPALGAEAADRFDIDTFLQGEGTYTVRNSDAHSWVEIYFEGYGWVSFEPTAGFSFPYTIAGEDAAAPTPEVEEDTDEAVKAAAAEKTDVSYKGFYMAGISLLVLSLAAGLIMRRQALKAAWLRFRFRSYTANDRIVWETERLLRVCRRKGLKRSEHETLREAVQRFAQHRTGIRSELTEVLNEFERAKYSGAEATPEEAEQFVHKVKQFISLL</sequence>
<keyword evidence="1" id="KW-0472">Membrane</keyword>
<dbReference type="Pfam" id="PF13559">
    <property type="entry name" value="DUF4129"/>
    <property type="match status" value="1"/>
</dbReference>
<dbReference type="InterPro" id="IPR002931">
    <property type="entry name" value="Transglutaminase-like"/>
</dbReference>
<feature type="transmembrane region" description="Helical" evidence="1">
    <location>
        <begin position="74"/>
        <end position="95"/>
    </location>
</feature>
<evidence type="ECO:0000313" key="3">
    <source>
        <dbReference type="EMBL" id="SFE21439.1"/>
    </source>
</evidence>
<dbReference type="RefSeq" id="WP_052736837.1">
    <property type="nucleotide sequence ID" value="NZ_FONN01000001.1"/>
</dbReference>
<dbReference type="PANTHER" id="PTHR42736">
    <property type="entry name" value="PROTEIN-GLUTAMINE GAMMA-GLUTAMYLTRANSFERASE"/>
    <property type="match status" value="1"/>
</dbReference>
<dbReference type="InterPro" id="IPR052901">
    <property type="entry name" value="Bact_TGase-like"/>
</dbReference>
<keyword evidence="4" id="KW-1185">Reference proteome</keyword>
<feature type="transmembrane region" description="Helical" evidence="1">
    <location>
        <begin position="143"/>
        <end position="163"/>
    </location>
</feature>
<reference evidence="4" key="1">
    <citation type="submission" date="2016-10" db="EMBL/GenBank/DDBJ databases">
        <authorList>
            <person name="Varghese N."/>
            <person name="Submissions S."/>
        </authorList>
    </citation>
    <scope>NUCLEOTIDE SEQUENCE [LARGE SCALE GENOMIC DNA]</scope>
    <source>
        <strain evidence="4">CGMCC 1.10223</strain>
    </source>
</reference>
<feature type="transmembrane region" description="Helical" evidence="1">
    <location>
        <begin position="206"/>
        <end position="224"/>
    </location>
</feature>
<dbReference type="AlphaFoldDB" id="A0A1I1YPR9"/>
<accession>A0A1I1YPR9</accession>
<feature type="transmembrane region" description="Helical" evidence="1">
    <location>
        <begin position="49"/>
        <end position="67"/>
    </location>
</feature>
<name>A0A1I1YPR9_9BACL</name>
<dbReference type="OrthoDB" id="9804872at2"/>
<evidence type="ECO:0000313" key="4">
    <source>
        <dbReference type="Proteomes" id="UP000183410"/>
    </source>
</evidence>
<feature type="transmembrane region" description="Helical" evidence="1">
    <location>
        <begin position="107"/>
        <end position="131"/>
    </location>
</feature>
<protein>
    <recommendedName>
        <fullName evidence="2">Transglutaminase-like domain-containing protein</fullName>
    </recommendedName>
</protein>